<reference evidence="1" key="1">
    <citation type="journal article" date="2016" name="Sci. Rep.">
        <title>Molecular characterization of firefly nuptial gifts: a multi-omics approach sheds light on postcopulatory sexual selection.</title>
        <authorList>
            <person name="Al-Wathiqui N."/>
            <person name="Fallon T.R."/>
            <person name="South A."/>
            <person name="Weng J.K."/>
            <person name="Lewis S.M."/>
        </authorList>
    </citation>
    <scope>NUCLEOTIDE SEQUENCE</scope>
</reference>
<dbReference type="PANTHER" id="PTHR23409:SF21">
    <property type="entry name" value="CAPSID PROTEIN"/>
    <property type="match status" value="1"/>
</dbReference>
<protein>
    <submittedName>
        <fullName evidence="1">Uncharacterized protein</fullName>
    </submittedName>
</protein>
<proteinExistence type="predicted"/>
<dbReference type="GO" id="GO:0004748">
    <property type="term" value="F:ribonucleoside-diphosphate reductase activity, thioredoxin disulfide as acceptor"/>
    <property type="evidence" value="ECO:0007669"/>
    <property type="project" value="TreeGrafter"/>
</dbReference>
<dbReference type="GO" id="GO:0009263">
    <property type="term" value="P:deoxyribonucleotide biosynthetic process"/>
    <property type="evidence" value="ECO:0007669"/>
    <property type="project" value="InterPro"/>
</dbReference>
<dbReference type="PANTHER" id="PTHR23409">
    <property type="entry name" value="RIBONUCLEOSIDE-DIPHOSPHATE REDUCTASE SMALL CHAIN"/>
    <property type="match status" value="1"/>
</dbReference>
<name>A0A1Y1KRS2_PHOPY</name>
<dbReference type="EMBL" id="GEZM01075409">
    <property type="protein sequence ID" value="JAV64093.1"/>
    <property type="molecule type" value="Transcribed_RNA"/>
</dbReference>
<dbReference type="GO" id="GO:0005829">
    <property type="term" value="C:cytosol"/>
    <property type="evidence" value="ECO:0007669"/>
    <property type="project" value="TreeGrafter"/>
</dbReference>
<dbReference type="InterPro" id="IPR000358">
    <property type="entry name" value="RNR_small_fam"/>
</dbReference>
<dbReference type="AlphaFoldDB" id="A0A1Y1KRS2"/>
<sequence length="437" mass="48890">MAFLHAQSCECIKSELDLFALPATQTSIESGEWVFYKPLSSLTDDAPIEFVIPGSGNDYLDLSHTMLYITARIVKQDDSILGVGDVVGPANNWLHTLYSQVEICLNQKLVSPPNNTYAYRAYIETLLNYGLEAKTSHLGCSLWHNDTPKKMDTLTADNVGFTIRQAAAAESNMIEMIGHVHADLFNQEKFLINGVEMKVKFVRSRDSFNLMAGAGATYKVKIVDANLLVRRMKINPTILLAHTKALETSAAKYPITRTDVKVLTIPTGIQRKSLDNVFLGQLPKRCIIGFVSNKAFNGDYASNPFNFQNYKINYMSLYIDGQQIPSKPLQPDFTRAGLYVRAYHTLFSGTGIHFLNEGNNISRLDYPHGYCLTTFDLTPDLSANATTHWNLVRNGSLRIEVGFQDALTETVNCLVYAEFDNVIEIDKHRNVNADFNS</sequence>
<organism evidence="1">
    <name type="scientific">Photinus pyralis</name>
    <name type="common">Common eastern firefly</name>
    <name type="synonym">Lampyris pyralis</name>
    <dbReference type="NCBI Taxonomy" id="7054"/>
    <lineage>
        <taxon>Eukaryota</taxon>
        <taxon>Metazoa</taxon>
        <taxon>Ecdysozoa</taxon>
        <taxon>Arthropoda</taxon>
        <taxon>Hexapoda</taxon>
        <taxon>Insecta</taxon>
        <taxon>Pterygota</taxon>
        <taxon>Neoptera</taxon>
        <taxon>Endopterygota</taxon>
        <taxon>Coleoptera</taxon>
        <taxon>Polyphaga</taxon>
        <taxon>Elateriformia</taxon>
        <taxon>Elateroidea</taxon>
        <taxon>Lampyridae</taxon>
        <taxon>Lampyrinae</taxon>
        <taxon>Photinus</taxon>
    </lineage>
</organism>
<evidence type="ECO:0000313" key="1">
    <source>
        <dbReference type="EMBL" id="JAV64093.1"/>
    </source>
</evidence>
<accession>A0A1Y1KRS2</accession>